<dbReference type="EMBL" id="JASZZN010000006">
    <property type="protein sequence ID" value="MDM4015835.1"/>
    <property type="molecule type" value="Genomic_DNA"/>
</dbReference>
<keyword evidence="2" id="KW-1185">Reference proteome</keyword>
<organism evidence="1 2">
    <name type="scientific">Roseiconus lacunae</name>
    <dbReference type="NCBI Taxonomy" id="2605694"/>
    <lineage>
        <taxon>Bacteria</taxon>
        <taxon>Pseudomonadati</taxon>
        <taxon>Planctomycetota</taxon>
        <taxon>Planctomycetia</taxon>
        <taxon>Pirellulales</taxon>
        <taxon>Pirellulaceae</taxon>
        <taxon>Roseiconus</taxon>
    </lineage>
</organism>
<dbReference type="RefSeq" id="WP_289163359.1">
    <property type="nucleotide sequence ID" value="NZ_JASZZN010000006.1"/>
</dbReference>
<name>A0ABT7PH71_9BACT</name>
<gene>
    <name evidence="1" type="ORF">QTN89_10370</name>
</gene>
<evidence type="ECO:0000313" key="2">
    <source>
        <dbReference type="Proteomes" id="UP001239462"/>
    </source>
</evidence>
<dbReference type="Proteomes" id="UP001239462">
    <property type="component" value="Unassembled WGS sequence"/>
</dbReference>
<evidence type="ECO:0000313" key="1">
    <source>
        <dbReference type="EMBL" id="MDM4015835.1"/>
    </source>
</evidence>
<protein>
    <submittedName>
        <fullName evidence="1">Uncharacterized protein</fullName>
    </submittedName>
</protein>
<comment type="caution">
    <text evidence="1">The sequence shown here is derived from an EMBL/GenBank/DDBJ whole genome shotgun (WGS) entry which is preliminary data.</text>
</comment>
<reference evidence="1 2" key="1">
    <citation type="submission" date="2023-06" db="EMBL/GenBank/DDBJ databases">
        <title>Roseiconus lacunae JC819 isolated from Gulf of Mannar region, Tamil Nadu.</title>
        <authorList>
            <person name="Pk S."/>
            <person name="Ch S."/>
            <person name="Ch V.R."/>
        </authorList>
    </citation>
    <scope>NUCLEOTIDE SEQUENCE [LARGE SCALE GENOMIC DNA]</scope>
    <source>
        <strain evidence="1 2">JC819</strain>
    </source>
</reference>
<accession>A0ABT7PH71</accession>
<proteinExistence type="predicted"/>
<sequence length="85" mass="9825">MTPNEYLVDQLARDRRREVWQLCDELALLSRYSEDVNALDADGWRSIVADVCRTGRLQMDGLDVVYVTETDDERRASLTQGTLFQ</sequence>